<sequence>MISTDNWWEQIFSGPLSIGLNEDKVHLLEDETFLFLNEEQLPQEDTQTE</sequence>
<dbReference type="Proteomes" id="UP000219252">
    <property type="component" value="Unassembled WGS sequence"/>
</dbReference>
<proteinExistence type="predicted"/>
<gene>
    <name evidence="1" type="ORF">SAMN05877842_101273</name>
</gene>
<accession>A0A285TZQ4</accession>
<keyword evidence="2" id="KW-1185">Reference proteome</keyword>
<name>A0A285TZQ4_9BACL</name>
<evidence type="ECO:0000313" key="1">
    <source>
        <dbReference type="EMBL" id="SOC35135.1"/>
    </source>
</evidence>
<protein>
    <submittedName>
        <fullName evidence="1">Uncharacterized protein</fullName>
    </submittedName>
</protein>
<reference evidence="2" key="1">
    <citation type="submission" date="2017-08" db="EMBL/GenBank/DDBJ databases">
        <authorList>
            <person name="Varghese N."/>
            <person name="Submissions S."/>
        </authorList>
    </citation>
    <scope>NUCLEOTIDE SEQUENCE [LARGE SCALE GENOMIC DNA]</scope>
    <source>
        <strain evidence="2">JC23</strain>
    </source>
</reference>
<dbReference type="RefSeq" id="WP_170949377.1">
    <property type="nucleotide sequence ID" value="NZ_OBQC01000001.1"/>
</dbReference>
<dbReference type="AlphaFoldDB" id="A0A285TZQ4"/>
<dbReference type="EMBL" id="OBQC01000001">
    <property type="protein sequence ID" value="SOC35135.1"/>
    <property type="molecule type" value="Genomic_DNA"/>
</dbReference>
<organism evidence="1 2">
    <name type="scientific">Ureibacillus acetophenoni</name>
    <dbReference type="NCBI Taxonomy" id="614649"/>
    <lineage>
        <taxon>Bacteria</taxon>
        <taxon>Bacillati</taxon>
        <taxon>Bacillota</taxon>
        <taxon>Bacilli</taxon>
        <taxon>Bacillales</taxon>
        <taxon>Caryophanaceae</taxon>
        <taxon>Ureibacillus</taxon>
    </lineage>
</organism>
<evidence type="ECO:0000313" key="2">
    <source>
        <dbReference type="Proteomes" id="UP000219252"/>
    </source>
</evidence>